<organism evidence="8">
    <name type="scientific">Enterobius vermicularis</name>
    <name type="common">Human pinworm</name>
    <dbReference type="NCBI Taxonomy" id="51028"/>
    <lineage>
        <taxon>Eukaryota</taxon>
        <taxon>Metazoa</taxon>
        <taxon>Ecdysozoa</taxon>
        <taxon>Nematoda</taxon>
        <taxon>Chromadorea</taxon>
        <taxon>Rhabditida</taxon>
        <taxon>Spirurina</taxon>
        <taxon>Oxyuridomorpha</taxon>
        <taxon>Oxyuroidea</taxon>
        <taxon>Oxyuridae</taxon>
        <taxon>Enterobius</taxon>
    </lineage>
</organism>
<dbReference type="GO" id="GO:0016020">
    <property type="term" value="C:membrane"/>
    <property type="evidence" value="ECO:0007669"/>
    <property type="project" value="UniProtKB-SubCell"/>
</dbReference>
<evidence type="ECO:0000256" key="2">
    <source>
        <dbReference type="ARBA" id="ARBA00022692"/>
    </source>
</evidence>
<keyword evidence="3 5" id="KW-1133">Transmembrane helix</keyword>
<evidence type="ECO:0000313" key="7">
    <source>
        <dbReference type="Proteomes" id="UP000274131"/>
    </source>
</evidence>
<comment type="subcellular location">
    <subcellularLocation>
        <location evidence="1">Membrane</location>
        <topology evidence="1">Multi-pass membrane protein</topology>
    </subcellularLocation>
</comment>
<feature type="transmembrane region" description="Helical" evidence="5">
    <location>
        <begin position="61"/>
        <end position="80"/>
    </location>
</feature>
<feature type="transmembrane region" description="Helical" evidence="5">
    <location>
        <begin position="121"/>
        <end position="141"/>
    </location>
</feature>
<reference evidence="8" key="1">
    <citation type="submission" date="2017-02" db="UniProtKB">
        <authorList>
            <consortium name="WormBaseParasite"/>
        </authorList>
    </citation>
    <scope>IDENTIFICATION</scope>
</reference>
<evidence type="ECO:0000256" key="3">
    <source>
        <dbReference type="ARBA" id="ARBA00022989"/>
    </source>
</evidence>
<dbReference type="Pfam" id="PF10507">
    <property type="entry name" value="TMEM65"/>
    <property type="match status" value="1"/>
</dbReference>
<evidence type="ECO:0000256" key="4">
    <source>
        <dbReference type="ARBA" id="ARBA00023136"/>
    </source>
</evidence>
<evidence type="ECO:0000256" key="5">
    <source>
        <dbReference type="SAM" id="Phobius"/>
    </source>
</evidence>
<proteinExistence type="predicted"/>
<dbReference type="OrthoDB" id="430821at2759"/>
<dbReference type="PANTHER" id="PTHR21706:SF15">
    <property type="entry name" value="TRANSMEMBRANE PROTEIN 65"/>
    <property type="match status" value="1"/>
</dbReference>
<reference evidence="6 7" key="2">
    <citation type="submission" date="2018-10" db="EMBL/GenBank/DDBJ databases">
        <authorList>
            <consortium name="Pathogen Informatics"/>
        </authorList>
    </citation>
    <scope>NUCLEOTIDE SEQUENCE [LARGE SCALE GENOMIC DNA]</scope>
</reference>
<evidence type="ECO:0000256" key="1">
    <source>
        <dbReference type="ARBA" id="ARBA00004141"/>
    </source>
</evidence>
<feature type="transmembrane region" description="Helical" evidence="5">
    <location>
        <begin position="32"/>
        <end position="54"/>
    </location>
</feature>
<evidence type="ECO:0000313" key="8">
    <source>
        <dbReference type="WBParaSite" id="EVEC_0000347901-mRNA-1"/>
    </source>
</evidence>
<keyword evidence="7" id="KW-1185">Reference proteome</keyword>
<dbReference type="PANTHER" id="PTHR21706">
    <property type="entry name" value="TRANSMEMBRANE PROTEIN 65"/>
    <property type="match status" value="1"/>
</dbReference>
<dbReference type="AlphaFoldDB" id="A0A0N4V0N1"/>
<keyword evidence="2 5" id="KW-0812">Transmembrane</keyword>
<dbReference type="GO" id="GO:0005739">
    <property type="term" value="C:mitochondrion"/>
    <property type="evidence" value="ECO:0007669"/>
    <property type="project" value="TreeGrafter"/>
</dbReference>
<accession>A0A0N4V0N1</accession>
<sequence length="155" mass="16750">MWKSYFACISFSLSSSIETSEAIPREQMKQLFYANAVPLIGFGFLDNALMIVAGEYLDQTLGALLAISTMAAAGLGHIFADLAGMGLAHYIECLAVKTGIKQPFLTPAQRESPAARRIVNIGRATGLVIGCIIGMLPLIYYDNPKAKCPQKNKSF</sequence>
<dbReference type="Proteomes" id="UP000274131">
    <property type="component" value="Unassembled WGS sequence"/>
</dbReference>
<dbReference type="EMBL" id="UXUI01007528">
    <property type="protein sequence ID" value="VDD88044.1"/>
    <property type="molecule type" value="Genomic_DNA"/>
</dbReference>
<keyword evidence="4 5" id="KW-0472">Membrane</keyword>
<protein>
    <submittedName>
        <fullName evidence="8">Transmembrane protein 65</fullName>
    </submittedName>
</protein>
<gene>
    <name evidence="6" type="ORF">EVEC_LOCUS3187</name>
</gene>
<name>A0A0N4V0N1_ENTVE</name>
<dbReference type="InterPro" id="IPR019537">
    <property type="entry name" value="TMEM65"/>
</dbReference>
<evidence type="ECO:0000313" key="6">
    <source>
        <dbReference type="EMBL" id="VDD88044.1"/>
    </source>
</evidence>
<dbReference type="WBParaSite" id="EVEC_0000347901-mRNA-1">
    <property type="protein sequence ID" value="EVEC_0000347901-mRNA-1"/>
    <property type="gene ID" value="EVEC_0000347901"/>
</dbReference>